<sequence length="283" mass="33520">MYKSTCDLCGNDNYKILGKVKDNFLVKCMLCGHIYMLYRFNNKELFKVYDEDYFKEKYIKGNEKVDYDYLKDKPNILEFVKKRFNTIHKYKNPGTILDIGCAMGFYLEYAQNFGWDIYGVEISQYAADYARQLLNTKNIFNGTIENIEFEDEKFDVITMWLVLEHMVKPVDILLKIRKWLKHDGIIGIKVPNADGITFRSNLNKWIGQHPEDHMCDFTPDTLERIMNKCGYEMLEVETEGIYLDRFTTKEKFIHSKNVSNFYYDITKECNLGDSMVAFFKLNL</sequence>
<accession>A5MZ23</accession>
<dbReference type="InterPro" id="IPR029063">
    <property type="entry name" value="SAM-dependent_MTases_sf"/>
</dbReference>
<dbReference type="SUPFAM" id="SSF53335">
    <property type="entry name" value="S-adenosyl-L-methionine-dependent methyltransferases"/>
    <property type="match status" value="1"/>
</dbReference>
<dbReference type="EMBL" id="CP000673">
    <property type="protein sequence ID" value="EDK34119.1"/>
    <property type="molecule type" value="Genomic_DNA"/>
</dbReference>
<dbReference type="GO" id="GO:0032259">
    <property type="term" value="P:methylation"/>
    <property type="evidence" value="ECO:0007669"/>
    <property type="project" value="UniProtKB-KW"/>
</dbReference>
<keyword evidence="1" id="KW-0489">Methyltransferase</keyword>
<proteinExistence type="predicted"/>
<evidence type="ECO:0000313" key="2">
    <source>
        <dbReference type="Proteomes" id="UP000002411"/>
    </source>
</evidence>
<reference evidence="1 2" key="1">
    <citation type="journal article" date="2008" name="Proc. Natl. Acad. Sci. U.S.A.">
        <title>The genome of Clostridium kluyveri, a strict anaerobe with unique metabolic features.</title>
        <authorList>
            <person name="Seedorf H."/>
            <person name="Fricke W.F."/>
            <person name="Veith B."/>
            <person name="Brueggemann H."/>
            <person name="Liesegang H."/>
            <person name="Strittmatter A."/>
            <person name="Miethke M."/>
            <person name="Buckel W."/>
            <person name="Hinderberger J."/>
            <person name="Li F."/>
            <person name="Hagemeier C."/>
            <person name="Thauer R.K."/>
            <person name="Gottschalk G."/>
        </authorList>
    </citation>
    <scope>NUCLEOTIDE SEQUENCE [LARGE SCALE GENOMIC DNA]</scope>
    <source>
        <strain evidence="2">ATCC 8527 / DSM 555 / NCIMB 10680</strain>
    </source>
</reference>
<keyword evidence="1" id="KW-0808">Transferase</keyword>
<gene>
    <name evidence="1" type="ordered locus">CKL_2107</name>
</gene>
<protein>
    <submittedName>
        <fullName evidence="1">Predicted methyltransferase</fullName>
    </submittedName>
</protein>
<dbReference type="Proteomes" id="UP000002411">
    <property type="component" value="Chromosome"/>
</dbReference>
<evidence type="ECO:0000313" key="1">
    <source>
        <dbReference type="EMBL" id="EDK34119.1"/>
    </source>
</evidence>
<keyword evidence="2" id="KW-1185">Reference proteome</keyword>
<organism evidence="1 2">
    <name type="scientific">Clostridium kluyveri (strain ATCC 8527 / DSM 555 / NBRC 12016 / NCIMB 10680 / K1)</name>
    <dbReference type="NCBI Taxonomy" id="431943"/>
    <lineage>
        <taxon>Bacteria</taxon>
        <taxon>Bacillati</taxon>
        <taxon>Bacillota</taxon>
        <taxon>Clostridia</taxon>
        <taxon>Eubacteriales</taxon>
        <taxon>Clostridiaceae</taxon>
        <taxon>Clostridium</taxon>
    </lineage>
</organism>
<dbReference type="Pfam" id="PF13489">
    <property type="entry name" value="Methyltransf_23"/>
    <property type="match status" value="1"/>
</dbReference>
<dbReference type="STRING" id="431943.CKL_2107"/>
<dbReference type="PANTHER" id="PTHR43861">
    <property type="entry name" value="TRANS-ACONITATE 2-METHYLTRANSFERASE-RELATED"/>
    <property type="match status" value="1"/>
</dbReference>
<dbReference type="CDD" id="cd02440">
    <property type="entry name" value="AdoMet_MTases"/>
    <property type="match status" value="1"/>
</dbReference>
<dbReference type="Gene3D" id="3.40.50.150">
    <property type="entry name" value="Vaccinia Virus protein VP39"/>
    <property type="match status" value="1"/>
</dbReference>
<dbReference type="eggNOG" id="COG2227">
    <property type="taxonomic scope" value="Bacteria"/>
</dbReference>
<dbReference type="KEGG" id="ckl:CKL_2107"/>
<dbReference type="RefSeq" id="WP_012102445.1">
    <property type="nucleotide sequence ID" value="NC_009706.1"/>
</dbReference>
<dbReference type="AlphaFoldDB" id="A5MZ23"/>
<name>A5MZ23_CLOK5</name>
<dbReference type="PANTHER" id="PTHR43861:SF6">
    <property type="entry name" value="METHYLTRANSFERASE TYPE 11"/>
    <property type="match status" value="1"/>
</dbReference>
<dbReference type="HOGENOM" id="CLU_068669_1_0_9"/>
<dbReference type="GO" id="GO:0008168">
    <property type="term" value="F:methyltransferase activity"/>
    <property type="evidence" value="ECO:0007669"/>
    <property type="project" value="UniProtKB-KW"/>
</dbReference>